<dbReference type="SUPFAM" id="SSF46689">
    <property type="entry name" value="Homeodomain-like"/>
    <property type="match status" value="1"/>
</dbReference>
<sequence>MSKWTPECDGHLLALVTGFTENGQNPAFTAIAEHLNKMPCFTWTVTGKSVNARYKDYLDPSVIRGNMTQFEIEAFLSIQTLVRPNNWAFIGGVLGRTANDCKTAWGSVKKPLLATLESLTGRTELTVGEKYDFGSQDVMAKCSQAVLKSYMKKHPTPSNDPRIRTPSSLTKETIASLAREQNLKNAKAKKNTAKKKVCGEKTAERASKRAKKTENAQAVLDVIMTSKAEGKLSII</sequence>
<proteinExistence type="predicted"/>
<feature type="compositionally biased region" description="Basic and acidic residues" evidence="1">
    <location>
        <begin position="197"/>
        <end position="207"/>
    </location>
</feature>
<dbReference type="AlphaFoldDB" id="A0AAD8Y6Z3"/>
<evidence type="ECO:0000256" key="1">
    <source>
        <dbReference type="SAM" id="MobiDB-lite"/>
    </source>
</evidence>
<gene>
    <name evidence="3" type="ORF">QTG54_009519</name>
</gene>
<accession>A0AAD8Y6Z3</accession>
<organism evidence="3 4">
    <name type="scientific">Skeletonema marinoi</name>
    <dbReference type="NCBI Taxonomy" id="267567"/>
    <lineage>
        <taxon>Eukaryota</taxon>
        <taxon>Sar</taxon>
        <taxon>Stramenopiles</taxon>
        <taxon>Ochrophyta</taxon>
        <taxon>Bacillariophyta</taxon>
        <taxon>Coscinodiscophyceae</taxon>
        <taxon>Thalassiosirophycidae</taxon>
        <taxon>Thalassiosirales</taxon>
        <taxon>Skeletonemataceae</taxon>
        <taxon>Skeletonema</taxon>
        <taxon>Skeletonema marinoi-dohrnii complex</taxon>
    </lineage>
</organism>
<comment type="caution">
    <text evidence="3">The sequence shown here is derived from an EMBL/GenBank/DDBJ whole genome shotgun (WGS) entry which is preliminary data.</text>
</comment>
<evidence type="ECO:0000313" key="3">
    <source>
        <dbReference type="EMBL" id="KAK1739760.1"/>
    </source>
</evidence>
<keyword evidence="4" id="KW-1185">Reference proteome</keyword>
<evidence type="ECO:0000259" key="2">
    <source>
        <dbReference type="PROSITE" id="PS51294"/>
    </source>
</evidence>
<name>A0AAD8Y6Z3_9STRA</name>
<feature type="domain" description="HTH myb-type" evidence="2">
    <location>
        <begin position="59"/>
        <end position="113"/>
    </location>
</feature>
<feature type="compositionally biased region" description="Basic residues" evidence="1">
    <location>
        <begin position="186"/>
        <end position="196"/>
    </location>
</feature>
<dbReference type="Proteomes" id="UP001224775">
    <property type="component" value="Unassembled WGS sequence"/>
</dbReference>
<dbReference type="PROSITE" id="PS51294">
    <property type="entry name" value="HTH_MYB"/>
    <property type="match status" value="1"/>
</dbReference>
<evidence type="ECO:0000313" key="4">
    <source>
        <dbReference type="Proteomes" id="UP001224775"/>
    </source>
</evidence>
<dbReference type="InterPro" id="IPR009057">
    <property type="entry name" value="Homeodomain-like_sf"/>
</dbReference>
<reference evidence="3" key="1">
    <citation type="submission" date="2023-06" db="EMBL/GenBank/DDBJ databases">
        <title>Survivors Of The Sea: Transcriptome response of Skeletonema marinoi to long-term dormancy.</title>
        <authorList>
            <person name="Pinder M.I.M."/>
            <person name="Kourtchenko O."/>
            <person name="Robertson E.K."/>
            <person name="Larsson T."/>
            <person name="Maumus F."/>
            <person name="Osuna-Cruz C.M."/>
            <person name="Vancaester E."/>
            <person name="Stenow R."/>
            <person name="Vandepoele K."/>
            <person name="Ploug H."/>
            <person name="Bruchert V."/>
            <person name="Godhe A."/>
            <person name="Topel M."/>
        </authorList>
    </citation>
    <scope>NUCLEOTIDE SEQUENCE</scope>
    <source>
        <strain evidence="3">R05AC</strain>
    </source>
</reference>
<dbReference type="EMBL" id="JATAAI010000017">
    <property type="protein sequence ID" value="KAK1739760.1"/>
    <property type="molecule type" value="Genomic_DNA"/>
</dbReference>
<protein>
    <recommendedName>
        <fullName evidence="2">HTH myb-type domain-containing protein</fullName>
    </recommendedName>
</protein>
<feature type="region of interest" description="Disordered" evidence="1">
    <location>
        <begin position="185"/>
        <end position="214"/>
    </location>
</feature>
<dbReference type="InterPro" id="IPR017930">
    <property type="entry name" value="Myb_dom"/>
</dbReference>